<organism evidence="13 14">
    <name type="scientific">Periplaneta americana</name>
    <name type="common">American cockroach</name>
    <name type="synonym">Blatta americana</name>
    <dbReference type="NCBI Taxonomy" id="6978"/>
    <lineage>
        <taxon>Eukaryota</taxon>
        <taxon>Metazoa</taxon>
        <taxon>Ecdysozoa</taxon>
        <taxon>Arthropoda</taxon>
        <taxon>Hexapoda</taxon>
        <taxon>Insecta</taxon>
        <taxon>Pterygota</taxon>
        <taxon>Neoptera</taxon>
        <taxon>Polyneoptera</taxon>
        <taxon>Dictyoptera</taxon>
        <taxon>Blattodea</taxon>
        <taxon>Blattoidea</taxon>
        <taxon>Blattidae</taxon>
        <taxon>Blattinae</taxon>
        <taxon>Periplaneta</taxon>
    </lineage>
</organism>
<evidence type="ECO:0000256" key="5">
    <source>
        <dbReference type="ARBA" id="ARBA00022723"/>
    </source>
</evidence>
<dbReference type="SUPFAM" id="SSF57850">
    <property type="entry name" value="RING/U-box"/>
    <property type="match status" value="1"/>
</dbReference>
<protein>
    <recommendedName>
        <fullName evidence="10">E3 ubiquitin-protein ligase</fullName>
        <ecNumber evidence="10">2.3.2.27</ecNumber>
    </recommendedName>
</protein>
<dbReference type="PROSITE" id="PS51081">
    <property type="entry name" value="ZF_SIAH"/>
    <property type="match status" value="1"/>
</dbReference>
<dbReference type="Pfam" id="PF21362">
    <property type="entry name" value="Sina_RING"/>
    <property type="match status" value="1"/>
</dbReference>
<feature type="domain" description="SIAH-type" evidence="12">
    <location>
        <begin position="187"/>
        <end position="250"/>
    </location>
</feature>
<evidence type="ECO:0000313" key="14">
    <source>
        <dbReference type="Proteomes" id="UP001148838"/>
    </source>
</evidence>
<dbReference type="SUPFAM" id="SSF49599">
    <property type="entry name" value="TRAF domain-like"/>
    <property type="match status" value="1"/>
</dbReference>
<dbReference type="InterPro" id="IPR013010">
    <property type="entry name" value="Znf_SIAH"/>
</dbReference>
<comment type="similarity">
    <text evidence="3 10">Belongs to the SINA (Seven in absentia) family.</text>
</comment>
<keyword evidence="6 9" id="KW-0863">Zinc-finger</keyword>
<dbReference type="InterPro" id="IPR049548">
    <property type="entry name" value="Sina-like_RING"/>
</dbReference>
<evidence type="ECO:0000256" key="10">
    <source>
        <dbReference type="RuleBase" id="RU201113"/>
    </source>
</evidence>
<keyword evidence="8 10" id="KW-0862">Zinc</keyword>
<feature type="domain" description="RING-type" evidence="11">
    <location>
        <begin position="135"/>
        <end position="170"/>
    </location>
</feature>
<dbReference type="EMBL" id="JAJSOF020000001">
    <property type="protein sequence ID" value="KAJ4451960.1"/>
    <property type="molecule type" value="Genomic_DNA"/>
</dbReference>
<comment type="catalytic activity">
    <reaction evidence="1 10">
        <text>S-ubiquitinyl-[E2 ubiquitin-conjugating enzyme]-L-cysteine + [acceptor protein]-L-lysine = [E2 ubiquitin-conjugating enzyme]-L-cysteine + N(6)-ubiquitinyl-[acceptor protein]-L-lysine.</text>
        <dbReference type="EC" id="2.3.2.27"/>
    </reaction>
</comment>
<keyword evidence="5 10" id="KW-0479">Metal-binding</keyword>
<dbReference type="InterPro" id="IPR008974">
    <property type="entry name" value="TRAF-like"/>
</dbReference>
<evidence type="ECO:0000256" key="4">
    <source>
        <dbReference type="ARBA" id="ARBA00022679"/>
    </source>
</evidence>
<dbReference type="InterPro" id="IPR018121">
    <property type="entry name" value="7-in-absentia-prot_TRAF-dom"/>
</dbReference>
<dbReference type="PROSITE" id="PS50089">
    <property type="entry name" value="ZF_RING_2"/>
    <property type="match status" value="1"/>
</dbReference>
<reference evidence="13 14" key="1">
    <citation type="journal article" date="2022" name="Allergy">
        <title>Genome assembly and annotation of Periplaneta americana reveal a comprehensive cockroach allergen profile.</title>
        <authorList>
            <person name="Wang L."/>
            <person name="Xiong Q."/>
            <person name="Saelim N."/>
            <person name="Wang L."/>
            <person name="Nong W."/>
            <person name="Wan A.T."/>
            <person name="Shi M."/>
            <person name="Liu X."/>
            <person name="Cao Q."/>
            <person name="Hui J.H.L."/>
            <person name="Sookrung N."/>
            <person name="Leung T.F."/>
            <person name="Tungtrongchitr A."/>
            <person name="Tsui S.K.W."/>
        </authorList>
    </citation>
    <scope>NUCLEOTIDE SEQUENCE [LARGE SCALE GENOMIC DNA]</scope>
    <source>
        <strain evidence="13">PWHHKU_190912</strain>
    </source>
</reference>
<keyword evidence="14" id="KW-1185">Reference proteome</keyword>
<name>A0ABQ8TZ50_PERAM</name>
<accession>A0ABQ8TZ50</accession>
<dbReference type="Proteomes" id="UP001148838">
    <property type="component" value="Unassembled WGS sequence"/>
</dbReference>
<comment type="pathway">
    <text evidence="2 10">Protein modification; protein ubiquitination.</text>
</comment>
<gene>
    <name evidence="13" type="ORF">ANN_03444</name>
</gene>
<comment type="caution">
    <text evidence="13">The sequence shown here is derived from an EMBL/GenBank/DDBJ whole genome shotgun (WGS) entry which is preliminary data.</text>
</comment>
<keyword evidence="7 10" id="KW-0833">Ubl conjugation pathway</keyword>
<dbReference type="PANTHER" id="PTHR45877">
    <property type="entry name" value="E3 UBIQUITIN-PROTEIN LIGASE SIAH2"/>
    <property type="match status" value="1"/>
</dbReference>
<keyword evidence="4" id="KW-0808">Transferase</keyword>
<evidence type="ECO:0000313" key="13">
    <source>
        <dbReference type="EMBL" id="KAJ4451960.1"/>
    </source>
</evidence>
<sequence length="554" mass="65252">MQFSTYPSHYTVCHSQHMILIVNIFYKHDSSSSTYRPHDLLSSTYRFVVITCLSQNIVLTQIKITGNEFQSLGRASVKEDEYEEVRWDGIVSNVSWRERLFRLWWEERSVSPKSSSARESRSNDLSDNLLQELECPICLEYMIPPITMCESGHNICNKCRPRMKKCPNCRQSLLSARNLALENLAKRVKYPCYNRRTGCEEAFPLDEIDKHQSICLHRFYECPLSKAPGILCLWQGPRSDIKKHIDMNHKDRVTEAITKLAVFIREFDPEYKYCRVIYALGDLFYQQFEVKGNDFYFVVQYVGPESEACKYKYEFILTSPDGIEKVIVSHMVGSIKTNINDAYQSDKCVKLHYDIVKTFLQENHLKFEMDISKIEDKEPVVGKLLESHKLTAAVASSEINNTEYSVFQKYVAFSTEEKAYIIEVYFHTGMKDDDGNWNYNITECEHQFFFLFFSQFPDYIITEYFHRNVINLVDKFRATECTERKKSEYFLFHFQRYQIITGLTEIWLELRKSICEKFSIELQGQMFNVYIRSTGLVEDELRQERVFQLLEGVT</sequence>
<evidence type="ECO:0000256" key="7">
    <source>
        <dbReference type="ARBA" id="ARBA00022786"/>
    </source>
</evidence>
<dbReference type="InterPro" id="IPR001841">
    <property type="entry name" value="Znf_RING"/>
</dbReference>
<dbReference type="PANTHER" id="PTHR45877:SF2">
    <property type="entry name" value="E3 UBIQUITIN-PROTEIN LIGASE SINA-RELATED"/>
    <property type="match status" value="1"/>
</dbReference>
<dbReference type="InterPro" id="IPR004162">
    <property type="entry name" value="SINA-like_animal"/>
</dbReference>
<evidence type="ECO:0000256" key="2">
    <source>
        <dbReference type="ARBA" id="ARBA00004906"/>
    </source>
</evidence>
<evidence type="ECO:0000256" key="9">
    <source>
        <dbReference type="PROSITE-ProRule" id="PRU00455"/>
    </source>
</evidence>
<dbReference type="EC" id="2.3.2.27" evidence="10"/>
<dbReference type="Pfam" id="PF21361">
    <property type="entry name" value="Sina_ZnF"/>
    <property type="match status" value="1"/>
</dbReference>
<proteinExistence type="inferred from homology"/>
<evidence type="ECO:0000256" key="1">
    <source>
        <dbReference type="ARBA" id="ARBA00000900"/>
    </source>
</evidence>
<dbReference type="InterPro" id="IPR013083">
    <property type="entry name" value="Znf_RING/FYVE/PHD"/>
</dbReference>
<comment type="domain">
    <text evidence="10">The RING-type zinc finger domain is essential for ubiquitin ligase activity.</text>
</comment>
<evidence type="ECO:0000256" key="8">
    <source>
        <dbReference type="ARBA" id="ARBA00022833"/>
    </source>
</evidence>
<dbReference type="Pfam" id="PF03145">
    <property type="entry name" value="Sina_TRAF"/>
    <property type="match status" value="1"/>
</dbReference>
<evidence type="ECO:0000256" key="3">
    <source>
        <dbReference type="ARBA" id="ARBA00009119"/>
    </source>
</evidence>
<evidence type="ECO:0000259" key="11">
    <source>
        <dbReference type="PROSITE" id="PS50089"/>
    </source>
</evidence>
<comment type="domain">
    <text evidence="10">The SBD domain (substrate-binding domain) mediates the interaction with substrate proteins. It is related to the TRAF family.</text>
</comment>
<evidence type="ECO:0000256" key="6">
    <source>
        <dbReference type="ARBA" id="ARBA00022771"/>
    </source>
</evidence>
<comment type="function">
    <text evidence="10">E3 ubiquitin-protein ligase that mediates ubiquitination and subsequent proteasomal degradation of target proteins. E3 ubiquitin ligases accept ubiquitin from an E2 ubiquitin-conjugating enzyme in the form of a thioester and then directly transfers the ubiquitin to targeted substrates.</text>
</comment>
<dbReference type="Gene3D" id="2.60.210.10">
    <property type="entry name" value="Apoptosis, Tumor Necrosis Factor Receptor Associated Protein 2, Chain A"/>
    <property type="match status" value="1"/>
</dbReference>
<dbReference type="Gene3D" id="3.30.40.10">
    <property type="entry name" value="Zinc/RING finger domain, C3HC4 (zinc finger)"/>
    <property type="match status" value="2"/>
</dbReference>
<evidence type="ECO:0000259" key="12">
    <source>
        <dbReference type="PROSITE" id="PS51081"/>
    </source>
</evidence>